<name>A0A0A0EKQ9_9RHOB</name>
<sequence>MRKILPILLILLGIGGGGAAGLMLRPQPEEVAAINPCGDGTQVAHEEKEAEEVQPEDREYVKMNNQFVVPVVAEGRVEALVVMSLSVEVAAGTREAVFTREPKLRDVFLQELFDHANRGGFRGAFTNSNNMDVLRNALREAGVKVIGENLLDVLITDIARQDS</sequence>
<dbReference type="AlphaFoldDB" id="A0A0A0EKQ9"/>
<organism evidence="1 2">
    <name type="scientific">Pseudooceanicola atlanticus</name>
    <dbReference type="NCBI Taxonomy" id="1461694"/>
    <lineage>
        <taxon>Bacteria</taxon>
        <taxon>Pseudomonadati</taxon>
        <taxon>Pseudomonadota</taxon>
        <taxon>Alphaproteobacteria</taxon>
        <taxon>Rhodobacterales</taxon>
        <taxon>Paracoccaceae</taxon>
        <taxon>Pseudooceanicola</taxon>
    </lineage>
</organism>
<comment type="caution">
    <text evidence="1">The sequence shown here is derived from an EMBL/GenBank/DDBJ whole genome shotgun (WGS) entry which is preliminary data.</text>
</comment>
<accession>A0A0A0EKQ9</accession>
<evidence type="ECO:0000313" key="1">
    <source>
        <dbReference type="EMBL" id="KGM49757.1"/>
    </source>
</evidence>
<gene>
    <name evidence="1" type="ORF">ATO9_07020</name>
</gene>
<reference evidence="1 2" key="1">
    <citation type="journal article" date="2015" name="Antonie Van Leeuwenhoek">
        <title>Pseudooceanicola atlanticus gen. nov. sp. nov., isolated from surface seawater of the Atlantic Ocean and reclassification of Oceanicola batsensis, Oceanicola marinus, Oceanicola nitratireducens, Oceanicola nanhaiensis, Oceanicola antarcticus and Oceanicola flagellatus, as Pseudooceanicola batsensis comb. nov., Pseudooceanicola marinus comb. nov., Pseudooceanicola nitratireducens comb. nov., Pseudooceanicola nanhaiensis comb. nov., Pseudooceanicola antarcticus comb. nov., and Pseudooceanicola flagellatus comb. nov.</title>
        <authorList>
            <person name="Lai Q."/>
            <person name="Li G."/>
            <person name="Liu X."/>
            <person name="Du Y."/>
            <person name="Sun F."/>
            <person name="Shao Z."/>
        </authorList>
    </citation>
    <scope>NUCLEOTIDE SEQUENCE [LARGE SCALE GENOMIC DNA]</scope>
    <source>
        <strain evidence="1 2">22II-s11g</strain>
    </source>
</reference>
<dbReference type="eggNOG" id="ENOG50316FU">
    <property type="taxonomic scope" value="Bacteria"/>
</dbReference>
<keyword evidence="1" id="KW-0282">Flagellum</keyword>
<dbReference type="EMBL" id="AQQX01000002">
    <property type="protein sequence ID" value="KGM49757.1"/>
    <property type="molecule type" value="Genomic_DNA"/>
</dbReference>
<keyword evidence="1" id="KW-0969">Cilium</keyword>
<proteinExistence type="predicted"/>
<keyword evidence="1" id="KW-0966">Cell projection</keyword>
<evidence type="ECO:0000313" key="2">
    <source>
        <dbReference type="Proteomes" id="UP000030004"/>
    </source>
</evidence>
<dbReference type="RefSeq" id="WP_043747123.1">
    <property type="nucleotide sequence ID" value="NZ_AQQX01000002.1"/>
</dbReference>
<dbReference type="OrthoDB" id="7864548at2"/>
<dbReference type="STRING" id="1461694.ATO9_07020"/>
<protein>
    <submittedName>
        <fullName evidence="1">Flagellar basal body-associated protein FliL</fullName>
    </submittedName>
</protein>
<keyword evidence="2" id="KW-1185">Reference proteome</keyword>
<dbReference type="Proteomes" id="UP000030004">
    <property type="component" value="Unassembled WGS sequence"/>
</dbReference>